<name>A0A397TZ75_9GLOM</name>
<accession>A0A397TZ75</accession>
<evidence type="ECO:0008006" key="3">
    <source>
        <dbReference type="Google" id="ProtNLM"/>
    </source>
</evidence>
<organism evidence="1 2">
    <name type="scientific">Gigaspora rosea</name>
    <dbReference type="NCBI Taxonomy" id="44941"/>
    <lineage>
        <taxon>Eukaryota</taxon>
        <taxon>Fungi</taxon>
        <taxon>Fungi incertae sedis</taxon>
        <taxon>Mucoromycota</taxon>
        <taxon>Glomeromycotina</taxon>
        <taxon>Glomeromycetes</taxon>
        <taxon>Diversisporales</taxon>
        <taxon>Gigasporaceae</taxon>
        <taxon>Gigaspora</taxon>
    </lineage>
</organism>
<protein>
    <recommendedName>
        <fullName evidence="3">CCHC-type domain-containing protein</fullName>
    </recommendedName>
</protein>
<dbReference type="GO" id="GO:0003676">
    <property type="term" value="F:nucleic acid binding"/>
    <property type="evidence" value="ECO:0007669"/>
    <property type="project" value="InterPro"/>
</dbReference>
<reference evidence="1 2" key="1">
    <citation type="submission" date="2018-06" db="EMBL/GenBank/DDBJ databases">
        <title>Comparative genomics reveals the genomic features of Rhizophagus irregularis, R. cerebriforme, R. diaphanum and Gigaspora rosea, and their symbiotic lifestyle signature.</title>
        <authorList>
            <person name="Morin E."/>
            <person name="San Clemente H."/>
            <person name="Chen E.C.H."/>
            <person name="De La Providencia I."/>
            <person name="Hainaut M."/>
            <person name="Kuo A."/>
            <person name="Kohler A."/>
            <person name="Murat C."/>
            <person name="Tang N."/>
            <person name="Roy S."/>
            <person name="Loubradou J."/>
            <person name="Henrissat B."/>
            <person name="Grigoriev I.V."/>
            <person name="Corradi N."/>
            <person name="Roux C."/>
            <person name="Martin F.M."/>
        </authorList>
    </citation>
    <scope>NUCLEOTIDE SEQUENCE [LARGE SCALE GENOMIC DNA]</scope>
    <source>
        <strain evidence="1 2">DAOM 194757</strain>
    </source>
</reference>
<proteinExistence type="predicted"/>
<dbReference type="OrthoDB" id="2470499at2759"/>
<evidence type="ECO:0000313" key="2">
    <source>
        <dbReference type="Proteomes" id="UP000266673"/>
    </source>
</evidence>
<evidence type="ECO:0000313" key="1">
    <source>
        <dbReference type="EMBL" id="RIB00136.1"/>
    </source>
</evidence>
<dbReference type="GO" id="GO:0008270">
    <property type="term" value="F:zinc ion binding"/>
    <property type="evidence" value="ECO:0007669"/>
    <property type="project" value="InterPro"/>
</dbReference>
<gene>
    <name evidence="1" type="ORF">C2G38_2235485</name>
</gene>
<dbReference type="Proteomes" id="UP000266673">
    <property type="component" value="Unassembled WGS sequence"/>
</dbReference>
<keyword evidence="2" id="KW-1185">Reference proteome</keyword>
<dbReference type="EMBL" id="QKWP01005151">
    <property type="protein sequence ID" value="RIB00136.1"/>
    <property type="molecule type" value="Genomic_DNA"/>
</dbReference>
<dbReference type="InterPro" id="IPR036875">
    <property type="entry name" value="Znf_CCHC_sf"/>
</dbReference>
<dbReference type="AlphaFoldDB" id="A0A397TZ75"/>
<comment type="caution">
    <text evidence="1">The sequence shown here is derived from an EMBL/GenBank/DDBJ whole genome shotgun (WGS) entry which is preliminary data.</text>
</comment>
<dbReference type="SUPFAM" id="SSF57756">
    <property type="entry name" value="Retrovirus zinc finger-like domains"/>
    <property type="match status" value="1"/>
</dbReference>
<sequence length="434" mass="50941">MNEIYQPTTSNLNHWQYGIQTRVPHYQQVPKSFSKQWTDPRRPQRRTVCFYCRKKNHVVSKCPKIQIMQLECIELLDALTEEQFTEVQEMVDETMKNCSIDDPQALKYLLKILKDISLDNNLNDDKEIIYLPFYIQLAPPYKEDPIAKIIDLYLDSDIEMDNSDEVSLEDLIDEYLEALKFENSKLYHKNRSEVEKNNNEALEQNLKSVEKDSPTGISNDEHYSQYEFDIKEDKNSVLEWCSNSAEDKNLDKACDDWNRRVNEFKKLIQDSSKAIEDPQPVKNEEFLLSDNKEHSLVSCCQSRNSSKKEKLSKESILFKWYSSCRKERTLYQVEQLKIDENEALQLLPILDLCNQIYDPGDISTSFGRRKRLSDPEISSEVLTAFLTSIRRETTKTIFGNFSFFVDISMVFVDPQISFEVTTAFFNIYKIITLK</sequence>